<sequence>MRISAISLLLLIPFSAMLASNSLASAVNPVPVSAEMQQATQALLQGDKRPAAALLDKTAPQSSYELMALEILYLLASSATDLADARLTSFEQQFASNPETFAFSSEVWRSIGHQASIFAKRGYYKKAVKAKIQAGVLAPENPYYLTLQASALGQGDSYGGSAAAQKPLTDKIATLDRKWGYIARINLAQNEDDVALGESMAEQAAGAFKQDFDVLERVAQWHWTIGSYEQAQAYFLQACQHRPAMTWHLQVKWYNACYQVGEFANDKQIGMDKGVKALNILLNVYSLPTEVNFDIASLSMTLADSEYTDPARKLLQRIVLESPDKALARKAQKLLGRTP</sequence>
<gene>
    <name evidence="2" type="ORF">GCM10009092_30080</name>
</gene>
<evidence type="ECO:0000256" key="1">
    <source>
        <dbReference type="SAM" id="SignalP"/>
    </source>
</evidence>
<evidence type="ECO:0008006" key="4">
    <source>
        <dbReference type="Google" id="ProtNLM"/>
    </source>
</evidence>
<organism evidence="2 3">
    <name type="scientific">Bowmanella denitrificans</name>
    <dbReference type="NCBI Taxonomy" id="366582"/>
    <lineage>
        <taxon>Bacteria</taxon>
        <taxon>Pseudomonadati</taxon>
        <taxon>Pseudomonadota</taxon>
        <taxon>Gammaproteobacteria</taxon>
        <taxon>Alteromonadales</taxon>
        <taxon>Alteromonadaceae</taxon>
        <taxon>Bowmanella</taxon>
    </lineage>
</organism>
<dbReference type="Gene3D" id="1.25.40.10">
    <property type="entry name" value="Tetratricopeptide repeat domain"/>
    <property type="match status" value="1"/>
</dbReference>
<evidence type="ECO:0000313" key="3">
    <source>
        <dbReference type="Proteomes" id="UP001501757"/>
    </source>
</evidence>
<keyword evidence="3" id="KW-1185">Reference proteome</keyword>
<evidence type="ECO:0000313" key="2">
    <source>
        <dbReference type="EMBL" id="GAA0363648.1"/>
    </source>
</evidence>
<feature type="chain" id="PRO_5046771986" description="Tetratricopeptide repeat protein" evidence="1">
    <location>
        <begin position="19"/>
        <end position="339"/>
    </location>
</feature>
<reference evidence="2 3" key="1">
    <citation type="journal article" date="2019" name="Int. J. Syst. Evol. Microbiol.">
        <title>The Global Catalogue of Microorganisms (GCM) 10K type strain sequencing project: providing services to taxonomists for standard genome sequencing and annotation.</title>
        <authorList>
            <consortium name="The Broad Institute Genomics Platform"/>
            <consortium name="The Broad Institute Genome Sequencing Center for Infectious Disease"/>
            <person name="Wu L."/>
            <person name="Ma J."/>
        </authorList>
    </citation>
    <scope>NUCLEOTIDE SEQUENCE [LARGE SCALE GENOMIC DNA]</scope>
    <source>
        <strain evidence="2 3">JCM 13378</strain>
    </source>
</reference>
<comment type="caution">
    <text evidence="2">The sequence shown here is derived from an EMBL/GenBank/DDBJ whole genome shotgun (WGS) entry which is preliminary data.</text>
</comment>
<feature type="signal peptide" evidence="1">
    <location>
        <begin position="1"/>
        <end position="18"/>
    </location>
</feature>
<dbReference type="RefSeq" id="WP_343846019.1">
    <property type="nucleotide sequence ID" value="NZ_BAAAEI010000017.1"/>
</dbReference>
<dbReference type="InterPro" id="IPR011990">
    <property type="entry name" value="TPR-like_helical_dom_sf"/>
</dbReference>
<accession>A0ABN0XH75</accession>
<name>A0ABN0XH75_9ALTE</name>
<dbReference type="SUPFAM" id="SSF48452">
    <property type="entry name" value="TPR-like"/>
    <property type="match status" value="1"/>
</dbReference>
<dbReference type="Proteomes" id="UP001501757">
    <property type="component" value="Unassembled WGS sequence"/>
</dbReference>
<protein>
    <recommendedName>
        <fullName evidence="4">Tetratricopeptide repeat protein</fullName>
    </recommendedName>
</protein>
<keyword evidence="1" id="KW-0732">Signal</keyword>
<proteinExistence type="predicted"/>
<dbReference type="EMBL" id="BAAAEI010000017">
    <property type="protein sequence ID" value="GAA0363648.1"/>
    <property type="molecule type" value="Genomic_DNA"/>
</dbReference>